<proteinExistence type="predicted"/>
<gene>
    <name evidence="2" type="ORF">ABT39_MTgene2125</name>
</gene>
<feature type="region of interest" description="Disordered" evidence="1">
    <location>
        <begin position="25"/>
        <end position="56"/>
    </location>
</feature>
<protein>
    <submittedName>
        <fullName evidence="2">Uncharacterized protein</fullName>
    </submittedName>
</protein>
<feature type="compositionally biased region" description="Polar residues" evidence="1">
    <location>
        <begin position="45"/>
        <end position="56"/>
    </location>
</feature>
<keyword evidence="2" id="KW-0496">Mitochondrion</keyword>
<geneLocation type="mitochondrion" evidence="2"/>
<organism evidence="2">
    <name type="scientific">Picea glauca</name>
    <name type="common">White spruce</name>
    <name type="synonym">Pinus glauca</name>
    <dbReference type="NCBI Taxonomy" id="3330"/>
    <lineage>
        <taxon>Eukaryota</taxon>
        <taxon>Viridiplantae</taxon>
        <taxon>Streptophyta</taxon>
        <taxon>Embryophyta</taxon>
        <taxon>Tracheophyta</taxon>
        <taxon>Spermatophyta</taxon>
        <taxon>Pinopsida</taxon>
        <taxon>Pinidae</taxon>
        <taxon>Conifers I</taxon>
        <taxon>Pinales</taxon>
        <taxon>Pinaceae</taxon>
        <taxon>Picea</taxon>
    </lineage>
</organism>
<evidence type="ECO:0000313" key="2">
    <source>
        <dbReference type="EMBL" id="KUM46022.1"/>
    </source>
</evidence>
<dbReference type="AlphaFoldDB" id="A0A101LVB6"/>
<dbReference type="EMBL" id="LKAM01000014">
    <property type="protein sequence ID" value="KUM46022.1"/>
    <property type="molecule type" value="Genomic_DNA"/>
</dbReference>
<name>A0A101LVB6_PICGL</name>
<sequence length="56" mass="6494">MNPIQPAIVKVFLHTCSKEELQVSKSLEHKRKKGTDVPQLKDSHNTNNSDWKCYNQ</sequence>
<evidence type="ECO:0000256" key="1">
    <source>
        <dbReference type="SAM" id="MobiDB-lite"/>
    </source>
</evidence>
<accession>A0A101LVB6</accession>
<reference evidence="2" key="1">
    <citation type="journal article" date="2015" name="Genome Biol. Evol.">
        <title>Organellar Genomes of White Spruce (Picea glauca): Assembly and Annotation.</title>
        <authorList>
            <person name="Jackman S.D."/>
            <person name="Warren R.L."/>
            <person name="Gibb E.A."/>
            <person name="Vandervalk B.P."/>
            <person name="Mohamadi H."/>
            <person name="Chu J."/>
            <person name="Raymond A."/>
            <person name="Pleasance S."/>
            <person name="Coope R."/>
            <person name="Wildung M.R."/>
            <person name="Ritland C.E."/>
            <person name="Bousquet J."/>
            <person name="Jones S.J."/>
            <person name="Bohlmann J."/>
            <person name="Birol I."/>
        </authorList>
    </citation>
    <scope>NUCLEOTIDE SEQUENCE [LARGE SCALE GENOMIC DNA]</scope>
    <source>
        <tissue evidence="2">Flushing bud</tissue>
    </source>
</reference>
<comment type="caution">
    <text evidence="2">The sequence shown here is derived from an EMBL/GenBank/DDBJ whole genome shotgun (WGS) entry which is preliminary data.</text>
</comment>